<comment type="caution">
    <text evidence="2">The sequence shown here is derived from an EMBL/GenBank/DDBJ whole genome shotgun (WGS) entry which is preliminary data.</text>
</comment>
<dbReference type="PROSITE" id="PS51688">
    <property type="entry name" value="ICA"/>
    <property type="match status" value="1"/>
</dbReference>
<evidence type="ECO:0000313" key="3">
    <source>
        <dbReference type="Proteomes" id="UP000070136"/>
    </source>
</evidence>
<dbReference type="InterPro" id="IPR030392">
    <property type="entry name" value="S74_ICA"/>
</dbReference>
<evidence type="ECO:0000259" key="1">
    <source>
        <dbReference type="PROSITE" id="PS51688"/>
    </source>
</evidence>
<feature type="domain" description="Peptidase S74" evidence="1">
    <location>
        <begin position="399"/>
        <end position="492"/>
    </location>
</feature>
<dbReference type="AlphaFoldDB" id="A0A139Q9L9"/>
<organism evidence="2 3">
    <name type="scientific">Streptococcus mitis</name>
    <dbReference type="NCBI Taxonomy" id="28037"/>
    <lineage>
        <taxon>Bacteria</taxon>
        <taxon>Bacillati</taxon>
        <taxon>Bacillota</taxon>
        <taxon>Bacilli</taxon>
        <taxon>Lactobacillales</taxon>
        <taxon>Streptococcaceae</taxon>
        <taxon>Streptococcus</taxon>
        <taxon>Streptococcus mitis group</taxon>
    </lineage>
</organism>
<dbReference type="PATRIC" id="fig|28037.234.peg.891"/>
<sequence length="493" mass="54835">MDITIQNVRSPALEHNGRYYKVFQPRTRDELLKLHHMGCVGDTVLTDIQLEQGDFPTSFVEPTVTQRTLSGLFKDMRSIEIELKDPNSTLWGKIQQNNQGALTQFFDTNIKSAIAQTAREIRQEVRDAANSARVQVTPEGVTIGSTTLTGEQLASTISASPRGVDIIAPHVRVQSDMLVDGAVTARKMAAGSVTADHIQAGAITGDKISVDDALIRNLTARDALIDKLTSKEIFTTKIESVVSSSTFLQAYQGEIGGFTIGRFNQGRGRWISGVNQFSVGMGNGEGGSYNGENTAFWANWGYSWDRPGPNAWYVTTSGNMYCRNGADFHGKTDFSKTSSSNFYGTTYFENSPTFKNGIHMYEQEILGNGWSPREGHQNKVVWWNQVGEGTVKHWIDKSSDRRLKENITETAVKALDKINRLNLVAFDFIESKKHEEIGLIAQEAETIVPEVISRDPENPDGYLHIDYTAFVPYLLKAIQELDQKIKELENIHG</sequence>
<proteinExistence type="predicted"/>
<name>A0A139Q9L9_STRMT</name>
<reference evidence="2 3" key="1">
    <citation type="submission" date="2016-01" db="EMBL/GenBank/DDBJ databases">
        <title>Highly variable Streptococcus oralis are common among viridans streptococci isolated from primates.</title>
        <authorList>
            <person name="Denapaite D."/>
            <person name="Rieger M."/>
            <person name="Koendgen S."/>
            <person name="Brueckner R."/>
            <person name="Ochigava I."/>
            <person name="Kappeler P."/>
            <person name="Maetz-Rensing K."/>
            <person name="Leendertz F."/>
            <person name="Hakenbeck R."/>
        </authorList>
    </citation>
    <scope>NUCLEOTIDE SEQUENCE [LARGE SCALE GENOMIC DNA]</scope>
    <source>
        <strain evidence="2 3">DD28</strain>
    </source>
</reference>
<evidence type="ECO:0000313" key="2">
    <source>
        <dbReference type="EMBL" id="KXT99217.1"/>
    </source>
</evidence>
<protein>
    <submittedName>
        <fullName evidence="2">Phage hyaluronidase</fullName>
    </submittedName>
</protein>
<dbReference type="InterPro" id="IPR012892">
    <property type="entry name" value="Gp58"/>
</dbReference>
<dbReference type="Pfam" id="PF07902">
    <property type="entry name" value="Gp58"/>
    <property type="match status" value="1"/>
</dbReference>
<dbReference type="Pfam" id="PF13884">
    <property type="entry name" value="Peptidase_S74"/>
    <property type="match status" value="1"/>
</dbReference>
<dbReference type="Proteomes" id="UP000070136">
    <property type="component" value="Unassembled WGS sequence"/>
</dbReference>
<gene>
    <name evidence="2" type="ORF">SMIDD28_00855</name>
</gene>
<dbReference type="OrthoDB" id="2205874at2"/>
<dbReference type="EMBL" id="LQOA01000025">
    <property type="protein sequence ID" value="KXT99217.1"/>
    <property type="molecule type" value="Genomic_DNA"/>
</dbReference>
<accession>A0A139Q9L9</accession>